<dbReference type="PANTHER" id="PTHR46383:SF1">
    <property type="entry name" value="ASPARTATE AMINOTRANSFERASE"/>
    <property type="match status" value="1"/>
</dbReference>
<dbReference type="eggNOG" id="KOG0257">
    <property type="taxonomic scope" value="Eukaryota"/>
</dbReference>
<dbReference type="InParanoid" id="A8N3I6"/>
<feature type="region of interest" description="Disordered" evidence="6">
    <location>
        <begin position="372"/>
        <end position="391"/>
    </location>
</feature>
<dbReference type="Proteomes" id="UP000001861">
    <property type="component" value="Unassembled WGS sequence"/>
</dbReference>
<dbReference type="Pfam" id="PF00155">
    <property type="entry name" value="Aminotran_1_2"/>
    <property type="match status" value="1"/>
</dbReference>
<dbReference type="CDD" id="cd00609">
    <property type="entry name" value="AAT_like"/>
    <property type="match status" value="1"/>
</dbReference>
<dbReference type="Gene3D" id="3.40.640.10">
    <property type="entry name" value="Type I PLP-dependent aspartate aminotransferase-like (Major domain)"/>
    <property type="match status" value="1"/>
</dbReference>
<dbReference type="InterPro" id="IPR004839">
    <property type="entry name" value="Aminotransferase_I/II_large"/>
</dbReference>
<dbReference type="KEGG" id="cci:CC1G_00742"/>
<dbReference type="InterPro" id="IPR015421">
    <property type="entry name" value="PyrdxlP-dep_Trfase_major"/>
</dbReference>
<evidence type="ECO:0000259" key="7">
    <source>
        <dbReference type="Pfam" id="PF00155"/>
    </source>
</evidence>
<reference evidence="8 9" key="1">
    <citation type="journal article" date="2010" name="Proc. Natl. Acad. Sci. U.S.A.">
        <title>Insights into evolution of multicellular fungi from the assembled chromosomes of the mushroom Coprinopsis cinerea (Coprinus cinereus).</title>
        <authorList>
            <person name="Stajich J.E."/>
            <person name="Wilke S.K."/>
            <person name="Ahren D."/>
            <person name="Au C.H."/>
            <person name="Birren B.W."/>
            <person name="Borodovsky M."/>
            <person name="Burns C."/>
            <person name="Canback B."/>
            <person name="Casselton L.A."/>
            <person name="Cheng C.K."/>
            <person name="Deng J."/>
            <person name="Dietrich F.S."/>
            <person name="Fargo D.C."/>
            <person name="Farman M.L."/>
            <person name="Gathman A.C."/>
            <person name="Goldberg J."/>
            <person name="Guigo R."/>
            <person name="Hoegger P.J."/>
            <person name="Hooker J.B."/>
            <person name="Huggins A."/>
            <person name="James T.Y."/>
            <person name="Kamada T."/>
            <person name="Kilaru S."/>
            <person name="Kodira C."/>
            <person name="Kues U."/>
            <person name="Kupfer D."/>
            <person name="Kwan H.S."/>
            <person name="Lomsadze A."/>
            <person name="Li W."/>
            <person name="Lilly W.W."/>
            <person name="Ma L.J."/>
            <person name="Mackey A.J."/>
            <person name="Manning G."/>
            <person name="Martin F."/>
            <person name="Muraguchi H."/>
            <person name="Natvig D.O."/>
            <person name="Palmerini H."/>
            <person name="Ramesh M.A."/>
            <person name="Rehmeyer C.J."/>
            <person name="Roe B.A."/>
            <person name="Shenoy N."/>
            <person name="Stanke M."/>
            <person name="Ter-Hovhannisyan V."/>
            <person name="Tunlid A."/>
            <person name="Velagapudi R."/>
            <person name="Vision T.J."/>
            <person name="Zeng Q."/>
            <person name="Zolan M.E."/>
            <person name="Pukkila P.J."/>
        </authorList>
    </citation>
    <scope>NUCLEOTIDE SEQUENCE [LARGE SCALE GENOMIC DNA]</scope>
    <source>
        <strain evidence="9">Okayama-7 / 130 / ATCC MYA-4618 / FGSC 9003</strain>
    </source>
</reference>
<dbReference type="HOGENOM" id="CLU_017584_4_1_1"/>
<dbReference type="NCBIfam" id="NF005732">
    <property type="entry name" value="PRK07550.1"/>
    <property type="match status" value="1"/>
</dbReference>
<dbReference type="EMBL" id="AACS02000001">
    <property type="protein sequence ID" value="EAU92523.2"/>
    <property type="molecule type" value="Genomic_DNA"/>
</dbReference>
<keyword evidence="9" id="KW-1185">Reference proteome</keyword>
<dbReference type="GO" id="GO:0008483">
    <property type="term" value="F:transaminase activity"/>
    <property type="evidence" value="ECO:0007669"/>
    <property type="project" value="UniProtKB-KW"/>
</dbReference>
<comment type="similarity">
    <text evidence="2">Belongs to the class-I pyridoxal-phosphate-dependent aminotransferase family.</text>
</comment>
<dbReference type="PANTHER" id="PTHR46383">
    <property type="entry name" value="ASPARTATE AMINOTRANSFERASE"/>
    <property type="match status" value="1"/>
</dbReference>
<dbReference type="OMA" id="TPWYFNH"/>
<protein>
    <submittedName>
        <fullName evidence="8">Aminotransferase</fullName>
    </submittedName>
</protein>
<dbReference type="STRING" id="240176.A8N3I6"/>
<evidence type="ECO:0000256" key="2">
    <source>
        <dbReference type="ARBA" id="ARBA00007441"/>
    </source>
</evidence>
<keyword evidence="3 8" id="KW-0032">Aminotransferase</keyword>
<comment type="caution">
    <text evidence="8">The sequence shown here is derived from an EMBL/GenBank/DDBJ whole genome shotgun (WGS) entry which is preliminary data.</text>
</comment>
<sequence length="426" mass="46348">MSTGLGFRLSRGVRTTISPPIPRAYEWAAQYKPTPNRPLLDMSQGVPGIPPPQFLRDAIAEASRYPNSFGYTRWDGEPTLRAALADEMKLSYGRDADITVDDVALTAGCNLAFVAVAMTLADAGDEVILPVPWMDLNLLGIKTVGLHTAPEDGFLPSVEKCEALITPRTKAIALVTPNNPTGAIYPPSLLSAFANLAASKGIALILDETYRDFVPSTDRPPHTLFSNTSLPWRNTLIQVYSFSKSYCLPGHRLGAVIASPHLLASLKTVLDCLQICPPRPVQIALGSLLPSDELREFVKGNAEGVQARHRVFREQLPGDWEVGAQGGYFAFVKHPFGGVRSEEVCQALAREVGVVTLPASFFTRETDENDGLAELGLGEEEKSGEGTSDASELDERWIRFSVANVDDEKVKRVCERLASFVPRGVE</sequence>
<keyword evidence="5" id="KW-0663">Pyridoxal phosphate</keyword>
<evidence type="ECO:0000256" key="5">
    <source>
        <dbReference type="ARBA" id="ARBA00022898"/>
    </source>
</evidence>
<evidence type="ECO:0000256" key="6">
    <source>
        <dbReference type="SAM" id="MobiDB-lite"/>
    </source>
</evidence>
<proteinExistence type="inferred from homology"/>
<name>A8N3I6_COPC7</name>
<dbReference type="AlphaFoldDB" id="A8N3I6"/>
<evidence type="ECO:0000313" key="9">
    <source>
        <dbReference type="Proteomes" id="UP000001861"/>
    </source>
</evidence>
<dbReference type="GO" id="GO:0006520">
    <property type="term" value="P:amino acid metabolic process"/>
    <property type="evidence" value="ECO:0007669"/>
    <property type="project" value="InterPro"/>
</dbReference>
<dbReference type="SUPFAM" id="SSF53383">
    <property type="entry name" value="PLP-dependent transferases"/>
    <property type="match status" value="1"/>
</dbReference>
<gene>
    <name evidence="8" type="ORF">CC1G_00742</name>
</gene>
<dbReference type="GeneID" id="6005996"/>
<dbReference type="OrthoDB" id="7042322at2759"/>
<dbReference type="InterPro" id="IPR015424">
    <property type="entry name" value="PyrdxlP-dep_Trfase"/>
</dbReference>
<feature type="domain" description="Aminotransferase class I/classII large" evidence="7">
    <location>
        <begin position="39"/>
        <end position="417"/>
    </location>
</feature>
<evidence type="ECO:0000313" key="8">
    <source>
        <dbReference type="EMBL" id="EAU92523.2"/>
    </source>
</evidence>
<evidence type="ECO:0000256" key="3">
    <source>
        <dbReference type="ARBA" id="ARBA00022576"/>
    </source>
</evidence>
<dbReference type="RefSeq" id="XP_001829563.2">
    <property type="nucleotide sequence ID" value="XM_001829511.2"/>
</dbReference>
<evidence type="ECO:0000256" key="1">
    <source>
        <dbReference type="ARBA" id="ARBA00001933"/>
    </source>
</evidence>
<accession>A8N3I6</accession>
<dbReference type="GO" id="GO:0030170">
    <property type="term" value="F:pyridoxal phosphate binding"/>
    <property type="evidence" value="ECO:0007669"/>
    <property type="project" value="InterPro"/>
</dbReference>
<organism evidence="8 9">
    <name type="scientific">Coprinopsis cinerea (strain Okayama-7 / 130 / ATCC MYA-4618 / FGSC 9003)</name>
    <name type="common">Inky cap fungus</name>
    <name type="synonym">Hormographiella aspergillata</name>
    <dbReference type="NCBI Taxonomy" id="240176"/>
    <lineage>
        <taxon>Eukaryota</taxon>
        <taxon>Fungi</taxon>
        <taxon>Dikarya</taxon>
        <taxon>Basidiomycota</taxon>
        <taxon>Agaricomycotina</taxon>
        <taxon>Agaricomycetes</taxon>
        <taxon>Agaricomycetidae</taxon>
        <taxon>Agaricales</taxon>
        <taxon>Agaricineae</taxon>
        <taxon>Psathyrellaceae</taxon>
        <taxon>Coprinopsis</taxon>
    </lineage>
</organism>
<keyword evidence="4" id="KW-0808">Transferase</keyword>
<dbReference type="VEuPathDB" id="FungiDB:CC1G_00742"/>
<dbReference type="InterPro" id="IPR050596">
    <property type="entry name" value="AspAT/PAT-like"/>
</dbReference>
<comment type="cofactor">
    <cofactor evidence="1">
        <name>pyridoxal 5'-phosphate</name>
        <dbReference type="ChEBI" id="CHEBI:597326"/>
    </cofactor>
</comment>
<evidence type="ECO:0000256" key="4">
    <source>
        <dbReference type="ARBA" id="ARBA00022679"/>
    </source>
</evidence>